<dbReference type="Pfam" id="PF04519">
    <property type="entry name" value="Bactofilin"/>
    <property type="match status" value="1"/>
</dbReference>
<protein>
    <submittedName>
        <fullName evidence="2">Polymer-forming cytoskeletal protein</fullName>
    </submittedName>
</protein>
<dbReference type="RefSeq" id="WP_207418527.1">
    <property type="nucleotide sequence ID" value="NZ_CP061177.1"/>
</dbReference>
<organism evidence="2 3">
    <name type="scientific">Roseomonas haemaphysalidis</name>
    <dbReference type="NCBI Taxonomy" id="2768162"/>
    <lineage>
        <taxon>Bacteria</taxon>
        <taxon>Pseudomonadati</taxon>
        <taxon>Pseudomonadota</taxon>
        <taxon>Alphaproteobacteria</taxon>
        <taxon>Acetobacterales</taxon>
        <taxon>Roseomonadaceae</taxon>
        <taxon>Roseomonas</taxon>
    </lineage>
</organism>
<reference evidence="2 3" key="1">
    <citation type="submission" date="2020-09" db="EMBL/GenBank/DDBJ databases">
        <title>Roseomonas.</title>
        <authorList>
            <person name="Zhu W."/>
        </authorList>
    </citation>
    <scope>NUCLEOTIDE SEQUENCE [LARGE SCALE GENOMIC DNA]</scope>
    <source>
        <strain evidence="2 3">573</strain>
    </source>
</reference>
<dbReference type="PANTHER" id="PTHR35024">
    <property type="entry name" value="HYPOTHETICAL CYTOSOLIC PROTEIN"/>
    <property type="match status" value="1"/>
</dbReference>
<dbReference type="InterPro" id="IPR007607">
    <property type="entry name" value="BacA/B"/>
</dbReference>
<name>A0ABS3KSV0_9PROT</name>
<sequence length="260" mass="26569">MSFFGKPSGAEPRITYERIDLTADGAVLAPAAAPRQMPVLTPPPRPAPSAATVVRPAVPEPVAMLIAADSEMEGRLRSRGAVRIEGVLRGELQAASVVIEPGGLIEGLVTVEHAVVNGTLRGTLVARDIEISRTAMVDAELVYEEIGIERGARVHGLHRRREPAVPEEAAPLPVSAAAEVVAPVDAELQTAALVAAAEAALQELAEVAQAAAGASAALAEDGVQELVALEDSLRDTAATLPAETVAPPVATTAPIAVAAA</sequence>
<dbReference type="Proteomes" id="UP001518989">
    <property type="component" value="Unassembled WGS sequence"/>
</dbReference>
<evidence type="ECO:0000313" key="3">
    <source>
        <dbReference type="Proteomes" id="UP001518989"/>
    </source>
</evidence>
<proteinExistence type="inferred from homology"/>
<evidence type="ECO:0000256" key="1">
    <source>
        <dbReference type="ARBA" id="ARBA00044755"/>
    </source>
</evidence>
<dbReference type="EMBL" id="JACTNG010000009">
    <property type="protein sequence ID" value="MBO1080517.1"/>
    <property type="molecule type" value="Genomic_DNA"/>
</dbReference>
<comment type="caution">
    <text evidence="2">The sequence shown here is derived from an EMBL/GenBank/DDBJ whole genome shotgun (WGS) entry which is preliminary data.</text>
</comment>
<keyword evidence="3" id="KW-1185">Reference proteome</keyword>
<accession>A0ABS3KSV0</accession>
<dbReference type="PANTHER" id="PTHR35024:SF4">
    <property type="entry name" value="POLYMER-FORMING CYTOSKELETAL PROTEIN"/>
    <property type="match status" value="1"/>
</dbReference>
<evidence type="ECO:0000313" key="2">
    <source>
        <dbReference type="EMBL" id="MBO1080517.1"/>
    </source>
</evidence>
<gene>
    <name evidence="2" type="ORF">IAI61_15850</name>
</gene>
<comment type="similarity">
    <text evidence="1">Belongs to the bactofilin family.</text>
</comment>